<gene>
    <name evidence="1" type="ORF">CUU_0955</name>
</gene>
<organism evidence="1 2">
    <name type="scientific">Phocaeicola vulgatus PC510</name>
    <dbReference type="NCBI Taxonomy" id="702446"/>
    <lineage>
        <taxon>Bacteria</taxon>
        <taxon>Pseudomonadati</taxon>
        <taxon>Bacteroidota</taxon>
        <taxon>Bacteroidia</taxon>
        <taxon>Bacteroidales</taxon>
        <taxon>Bacteroidaceae</taxon>
        <taxon>Phocaeicola</taxon>
    </lineage>
</organism>
<dbReference type="EMBL" id="ADKO01000036">
    <property type="protein sequence ID" value="EFG18708.1"/>
    <property type="molecule type" value="Genomic_DNA"/>
</dbReference>
<sequence>MAFYDRILFMWHYVRILCNYEVLFRNKYQGIFLSLRILVISA</sequence>
<protein>
    <submittedName>
        <fullName evidence="1">Uncharacterized protein</fullName>
    </submittedName>
</protein>
<evidence type="ECO:0000313" key="2">
    <source>
        <dbReference type="Proteomes" id="UP000004563"/>
    </source>
</evidence>
<accession>D4V6C5</accession>
<comment type="caution">
    <text evidence="1">The sequence shown here is derived from an EMBL/GenBank/DDBJ whole genome shotgun (WGS) entry which is preliminary data.</text>
</comment>
<dbReference type="Proteomes" id="UP000004563">
    <property type="component" value="Unassembled WGS sequence"/>
</dbReference>
<dbReference type="AlphaFoldDB" id="D4V6C5"/>
<reference evidence="1 2" key="1">
    <citation type="journal article" date="2011" name="J. Bacteriol.">
        <title>Draft genome sequence of Bacteroides vulgatus PC510, a strain isolated from human feces.</title>
        <authorList>
            <person name="Cuiv P.O."/>
            <person name="Klaassens E.S."/>
            <person name="Durkin A.S."/>
            <person name="Harkins D.M."/>
            <person name="Foster L."/>
            <person name="McCorrison J."/>
            <person name="Torralba M."/>
            <person name="Nelson K.E."/>
            <person name="Morrison M."/>
        </authorList>
    </citation>
    <scope>NUCLEOTIDE SEQUENCE [LARGE SCALE GENOMIC DNA]</scope>
    <source>
        <strain evidence="1 2">PC510</strain>
    </source>
</reference>
<evidence type="ECO:0000313" key="1">
    <source>
        <dbReference type="EMBL" id="EFG18708.1"/>
    </source>
</evidence>
<proteinExistence type="predicted"/>
<name>D4V6C5_PHOVU</name>